<accession>A0ABW3ZIQ3</accession>
<dbReference type="InterPro" id="IPR049712">
    <property type="entry name" value="Poly_export"/>
</dbReference>
<dbReference type="PANTHER" id="PTHR33619:SF3">
    <property type="entry name" value="POLYSACCHARIDE EXPORT PROTEIN GFCE-RELATED"/>
    <property type="match status" value="1"/>
</dbReference>
<evidence type="ECO:0000313" key="7">
    <source>
        <dbReference type="Proteomes" id="UP001597135"/>
    </source>
</evidence>
<keyword evidence="1 3" id="KW-0732">Signal</keyword>
<reference evidence="7" key="1">
    <citation type="journal article" date="2019" name="Int. J. Syst. Evol. Microbiol.">
        <title>The Global Catalogue of Microorganisms (GCM) 10K type strain sequencing project: providing services to taxonomists for standard genome sequencing and annotation.</title>
        <authorList>
            <consortium name="The Broad Institute Genomics Platform"/>
            <consortium name="The Broad Institute Genome Sequencing Center for Infectious Disease"/>
            <person name="Wu L."/>
            <person name="Ma J."/>
        </authorList>
    </citation>
    <scope>NUCLEOTIDE SEQUENCE [LARGE SCALE GENOMIC DNA]</scope>
    <source>
        <strain evidence="7">CCUG 62953</strain>
    </source>
</reference>
<evidence type="ECO:0000256" key="2">
    <source>
        <dbReference type="SAM" id="Coils"/>
    </source>
</evidence>
<name>A0ABW3ZIQ3_9RHOB</name>
<sequence>MHCRSILCLCLSLLASPAVADAYRLVAGDRVSLVFTGHDAPQSVTLDLDGAIRIPGLGGVALAGLTLDAAEARIEEAAATSGLFVSPQATLGLDLAAPVVVAGAVQEPGAIAFRPGLTVAAALALAGGPRRAVDRVELAVAANEARARATEIGYRIATDTVRSVRLEAALSGASDLTLTHEARAQIPVSARAGLPALLRAATEQLATERDLASRLEASWAAESAALTDRITRLDQDRSGLDALLLRAETARDSARALRDQGLTTEAALVLAETRATEAAARMLDIDEARARAERAVEQIRRDRLRFRADQRLRRETELGEARAALAELILRHAEAQARASLYAAEDVSALVFLLSGPRRGRETPRHVTPETPLLPGDLLEIRTLSGERPDG</sequence>
<evidence type="ECO:0000259" key="4">
    <source>
        <dbReference type="Pfam" id="PF02563"/>
    </source>
</evidence>
<protein>
    <submittedName>
        <fullName evidence="6">Polysaccharide biosynthesis/export family protein</fullName>
    </submittedName>
</protein>
<dbReference type="Pfam" id="PF02563">
    <property type="entry name" value="Poly_export"/>
    <property type="match status" value="1"/>
</dbReference>
<evidence type="ECO:0000256" key="1">
    <source>
        <dbReference type="ARBA" id="ARBA00022729"/>
    </source>
</evidence>
<feature type="domain" description="Soluble ligand binding" evidence="5">
    <location>
        <begin position="99"/>
        <end position="134"/>
    </location>
</feature>
<dbReference type="Proteomes" id="UP001597135">
    <property type="component" value="Unassembled WGS sequence"/>
</dbReference>
<dbReference type="InterPro" id="IPR003715">
    <property type="entry name" value="Poly_export_N"/>
</dbReference>
<dbReference type="Gene3D" id="3.10.560.10">
    <property type="entry name" value="Outer membrane lipoprotein wza domain like"/>
    <property type="match status" value="1"/>
</dbReference>
<evidence type="ECO:0000313" key="6">
    <source>
        <dbReference type="EMBL" id="MFD1343041.1"/>
    </source>
</evidence>
<comment type="caution">
    <text evidence="6">The sequence shown here is derived from an EMBL/GenBank/DDBJ whole genome shotgun (WGS) entry which is preliminary data.</text>
</comment>
<dbReference type="InterPro" id="IPR019554">
    <property type="entry name" value="Soluble_ligand-bd"/>
</dbReference>
<dbReference type="PANTHER" id="PTHR33619">
    <property type="entry name" value="POLYSACCHARIDE EXPORT PROTEIN GFCE-RELATED"/>
    <property type="match status" value="1"/>
</dbReference>
<feature type="chain" id="PRO_5045968747" evidence="3">
    <location>
        <begin position="21"/>
        <end position="391"/>
    </location>
</feature>
<dbReference type="Pfam" id="PF10531">
    <property type="entry name" value="SLBB"/>
    <property type="match status" value="1"/>
</dbReference>
<dbReference type="EMBL" id="JBHTMU010000018">
    <property type="protein sequence ID" value="MFD1343041.1"/>
    <property type="molecule type" value="Genomic_DNA"/>
</dbReference>
<keyword evidence="2" id="KW-0175">Coiled coil</keyword>
<gene>
    <name evidence="6" type="ORF">ACFQ4E_11475</name>
</gene>
<organism evidence="6 7">
    <name type="scientific">Litorisediminicola beolgyonensis</name>
    <dbReference type="NCBI Taxonomy" id="1173614"/>
    <lineage>
        <taxon>Bacteria</taxon>
        <taxon>Pseudomonadati</taxon>
        <taxon>Pseudomonadota</taxon>
        <taxon>Alphaproteobacteria</taxon>
        <taxon>Rhodobacterales</taxon>
        <taxon>Paracoccaceae</taxon>
        <taxon>Litorisediminicola</taxon>
    </lineage>
</organism>
<feature type="signal peptide" evidence="3">
    <location>
        <begin position="1"/>
        <end position="20"/>
    </location>
</feature>
<feature type="coiled-coil region" evidence="2">
    <location>
        <begin position="198"/>
        <end position="338"/>
    </location>
</feature>
<evidence type="ECO:0000256" key="3">
    <source>
        <dbReference type="SAM" id="SignalP"/>
    </source>
</evidence>
<dbReference type="RefSeq" id="WP_386803733.1">
    <property type="nucleotide sequence ID" value="NZ_JBHTMU010000018.1"/>
</dbReference>
<feature type="domain" description="Polysaccharide export protein N-terminal" evidence="4">
    <location>
        <begin position="19"/>
        <end position="91"/>
    </location>
</feature>
<proteinExistence type="predicted"/>
<keyword evidence="7" id="KW-1185">Reference proteome</keyword>
<evidence type="ECO:0000259" key="5">
    <source>
        <dbReference type="Pfam" id="PF10531"/>
    </source>
</evidence>